<evidence type="ECO:0000313" key="2">
    <source>
        <dbReference type="EMBL" id="SFF52143.1"/>
    </source>
</evidence>
<dbReference type="Proteomes" id="UP000198964">
    <property type="component" value="Unassembled WGS sequence"/>
</dbReference>
<dbReference type="EMBL" id="FONW01000008">
    <property type="protein sequence ID" value="SFF52143.1"/>
    <property type="molecule type" value="Genomic_DNA"/>
</dbReference>
<organism evidence="2 3">
    <name type="scientific">Sunxiuqinia elliptica</name>
    <dbReference type="NCBI Taxonomy" id="655355"/>
    <lineage>
        <taxon>Bacteria</taxon>
        <taxon>Pseudomonadati</taxon>
        <taxon>Bacteroidota</taxon>
        <taxon>Bacteroidia</taxon>
        <taxon>Marinilabiliales</taxon>
        <taxon>Prolixibacteraceae</taxon>
        <taxon>Sunxiuqinia</taxon>
    </lineage>
</organism>
<evidence type="ECO:0000256" key="1">
    <source>
        <dbReference type="SAM" id="Phobius"/>
    </source>
</evidence>
<evidence type="ECO:0000313" key="3">
    <source>
        <dbReference type="Proteomes" id="UP000198964"/>
    </source>
</evidence>
<keyword evidence="3" id="KW-1185">Reference proteome</keyword>
<reference evidence="2 3" key="1">
    <citation type="submission" date="2016-10" db="EMBL/GenBank/DDBJ databases">
        <authorList>
            <person name="de Groot N.N."/>
        </authorList>
    </citation>
    <scope>NUCLEOTIDE SEQUENCE [LARGE SCALE GENOMIC DNA]</scope>
    <source>
        <strain evidence="2 3">CGMCC 1.9156</strain>
    </source>
</reference>
<sequence length="282" mass="32035">MHRFFLIVSIILVVLTFISTGKAGAFSPSPRYLMVLITIAWLFIWGGAAIFKKILPISSGVGVISFFAGVVLFGCLIWGYNKLDKRKSEKRRAAIEAFYKKQINCYKQEDLIKKFVVVPNRDSADSINSISIEITFKNDSLITDYDVSLLAFVHENNENGLLYENTLFSESMSQFAKSENEISYQLEVSYDKLQYELIKLKEKCGNEISLDYSVYIESDNYIMGGRIKPGICLTSVSEEIIQNRDYLINGYPYVDTYPALSDPKLKLNTLLYLDQFNKAGGE</sequence>
<gene>
    <name evidence="2" type="ORF">SAMN05216283_108114</name>
</gene>
<accession>A0A1I2JE74</accession>
<protein>
    <submittedName>
        <fullName evidence="2">Uncharacterized protein</fullName>
    </submittedName>
</protein>
<keyword evidence="1" id="KW-0472">Membrane</keyword>
<proteinExistence type="predicted"/>
<dbReference type="AlphaFoldDB" id="A0A1I2JE74"/>
<feature type="transmembrane region" description="Helical" evidence="1">
    <location>
        <begin position="63"/>
        <end position="80"/>
    </location>
</feature>
<name>A0A1I2JE74_9BACT</name>
<feature type="transmembrane region" description="Helical" evidence="1">
    <location>
        <begin position="33"/>
        <end position="51"/>
    </location>
</feature>
<dbReference type="RefSeq" id="WP_139218293.1">
    <property type="nucleotide sequence ID" value="NZ_FONW01000008.1"/>
</dbReference>
<keyword evidence="1" id="KW-1133">Transmembrane helix</keyword>
<keyword evidence="1" id="KW-0812">Transmembrane</keyword>